<dbReference type="Proteomes" id="UP001358586">
    <property type="component" value="Chromosome 8"/>
</dbReference>
<reference evidence="1 2" key="1">
    <citation type="submission" date="2023-03" db="EMBL/GenBank/DDBJ databases">
        <title>WGS of Gossypium arboreum.</title>
        <authorList>
            <person name="Yu D."/>
        </authorList>
    </citation>
    <scope>NUCLEOTIDE SEQUENCE [LARGE SCALE GENOMIC DNA]</scope>
    <source>
        <tissue evidence="1">Leaf</tissue>
    </source>
</reference>
<evidence type="ECO:0008006" key="3">
    <source>
        <dbReference type="Google" id="ProtNLM"/>
    </source>
</evidence>
<protein>
    <recommendedName>
        <fullName evidence="3">Aminotransferase-like plant mobile domain-containing protein</fullName>
    </recommendedName>
</protein>
<sequence length="69" mass="8261">MAGELNRFDHKHISVEQMKMGSRFLARGQYRPGVQVRLKTHHVFIKRWRPKTHTFHLPYGECIITLENM</sequence>
<keyword evidence="2" id="KW-1185">Reference proteome</keyword>
<accession>A0ABR0P2J1</accession>
<proteinExistence type="predicted"/>
<name>A0ABR0P2J1_GOSAR</name>
<dbReference type="EMBL" id="JARKNE010000008">
    <property type="protein sequence ID" value="KAK5812839.1"/>
    <property type="molecule type" value="Genomic_DNA"/>
</dbReference>
<comment type="caution">
    <text evidence="1">The sequence shown here is derived from an EMBL/GenBank/DDBJ whole genome shotgun (WGS) entry which is preliminary data.</text>
</comment>
<evidence type="ECO:0000313" key="2">
    <source>
        <dbReference type="Proteomes" id="UP001358586"/>
    </source>
</evidence>
<gene>
    <name evidence="1" type="ORF">PVK06_028281</name>
</gene>
<organism evidence="1 2">
    <name type="scientific">Gossypium arboreum</name>
    <name type="common">Tree cotton</name>
    <name type="synonym">Gossypium nanking</name>
    <dbReference type="NCBI Taxonomy" id="29729"/>
    <lineage>
        <taxon>Eukaryota</taxon>
        <taxon>Viridiplantae</taxon>
        <taxon>Streptophyta</taxon>
        <taxon>Embryophyta</taxon>
        <taxon>Tracheophyta</taxon>
        <taxon>Spermatophyta</taxon>
        <taxon>Magnoliopsida</taxon>
        <taxon>eudicotyledons</taxon>
        <taxon>Gunneridae</taxon>
        <taxon>Pentapetalae</taxon>
        <taxon>rosids</taxon>
        <taxon>malvids</taxon>
        <taxon>Malvales</taxon>
        <taxon>Malvaceae</taxon>
        <taxon>Malvoideae</taxon>
        <taxon>Gossypium</taxon>
    </lineage>
</organism>
<evidence type="ECO:0000313" key="1">
    <source>
        <dbReference type="EMBL" id="KAK5812839.1"/>
    </source>
</evidence>